<protein>
    <submittedName>
        <fullName evidence="1">Uncharacterized protein</fullName>
    </submittedName>
</protein>
<dbReference type="Proteomes" id="UP000031036">
    <property type="component" value="Unassembled WGS sequence"/>
</dbReference>
<reference evidence="1 2" key="1">
    <citation type="submission" date="2014-11" db="EMBL/GenBank/DDBJ databases">
        <title>Genetic blueprint of the zoonotic pathogen Toxocara canis.</title>
        <authorList>
            <person name="Zhu X.-Q."/>
            <person name="Korhonen P.K."/>
            <person name="Cai H."/>
            <person name="Young N.D."/>
            <person name="Nejsum P."/>
            <person name="von Samson-Himmelstjerna G."/>
            <person name="Boag P.R."/>
            <person name="Tan P."/>
            <person name="Li Q."/>
            <person name="Min J."/>
            <person name="Yang Y."/>
            <person name="Wang X."/>
            <person name="Fang X."/>
            <person name="Hall R.S."/>
            <person name="Hofmann A."/>
            <person name="Sternberg P.W."/>
            <person name="Jex A.R."/>
            <person name="Gasser R.B."/>
        </authorList>
    </citation>
    <scope>NUCLEOTIDE SEQUENCE [LARGE SCALE GENOMIC DNA]</scope>
    <source>
        <strain evidence="1">PN_DK_2014</strain>
    </source>
</reference>
<proteinExistence type="predicted"/>
<dbReference type="EMBL" id="JPKZ01000531">
    <property type="protein sequence ID" value="KHN86691.1"/>
    <property type="molecule type" value="Genomic_DNA"/>
</dbReference>
<organism evidence="1 2">
    <name type="scientific">Toxocara canis</name>
    <name type="common">Canine roundworm</name>
    <dbReference type="NCBI Taxonomy" id="6265"/>
    <lineage>
        <taxon>Eukaryota</taxon>
        <taxon>Metazoa</taxon>
        <taxon>Ecdysozoa</taxon>
        <taxon>Nematoda</taxon>
        <taxon>Chromadorea</taxon>
        <taxon>Rhabditida</taxon>
        <taxon>Spirurina</taxon>
        <taxon>Ascaridomorpha</taxon>
        <taxon>Ascaridoidea</taxon>
        <taxon>Toxocaridae</taxon>
        <taxon>Toxocara</taxon>
    </lineage>
</organism>
<accession>A0A0B2VT38</accession>
<name>A0A0B2VT38_TOXCA</name>
<evidence type="ECO:0000313" key="2">
    <source>
        <dbReference type="Proteomes" id="UP000031036"/>
    </source>
</evidence>
<comment type="caution">
    <text evidence="1">The sequence shown here is derived from an EMBL/GenBank/DDBJ whole genome shotgun (WGS) entry which is preliminary data.</text>
</comment>
<sequence>MEAPSDDSQALTSSSRRDNISNAIPLEFAIGDLPMQPNENSSRVNADVRAHVPVGGKMCCTCVHGRSKADRGKTVKRVDAVHENGNVKRFSDSTEELFIPSMDNSRPEAVEDTAPTTTMLQRYSNNYDTPTTTVLQRYSNNYDTPTILQQLS</sequence>
<gene>
    <name evidence="1" type="ORF">Tcan_03791</name>
</gene>
<keyword evidence="2" id="KW-1185">Reference proteome</keyword>
<dbReference type="AlphaFoldDB" id="A0A0B2VT38"/>
<evidence type="ECO:0000313" key="1">
    <source>
        <dbReference type="EMBL" id="KHN86691.1"/>
    </source>
</evidence>